<keyword evidence="5 12" id="KW-0812">Transmembrane</keyword>
<dbReference type="Pfam" id="PF01435">
    <property type="entry name" value="Peptidase_M48"/>
    <property type="match status" value="1"/>
</dbReference>
<dbReference type="Gene3D" id="3.30.2010.10">
    <property type="entry name" value="Metalloproteases ('zincins'), catalytic domain"/>
    <property type="match status" value="1"/>
</dbReference>
<feature type="binding site" evidence="12">
    <location>
        <position position="142"/>
    </location>
    <ligand>
        <name>Zn(2+)</name>
        <dbReference type="ChEBI" id="CHEBI:29105"/>
        <note>catalytic</note>
    </ligand>
</feature>
<feature type="transmembrane region" description="Helical" evidence="12">
    <location>
        <begin position="12"/>
        <end position="30"/>
    </location>
</feature>
<keyword evidence="10 12" id="KW-0482">Metalloprotease</keyword>
<evidence type="ECO:0000313" key="14">
    <source>
        <dbReference type="EMBL" id="GGH60884.1"/>
    </source>
</evidence>
<dbReference type="GO" id="GO:0008270">
    <property type="term" value="F:zinc ion binding"/>
    <property type="evidence" value="ECO:0007669"/>
    <property type="project" value="UniProtKB-UniRule"/>
</dbReference>
<sequence length="296" mass="31921">MHRHNNGLKTALLMGGMVGVLLLIGAAISAMTRSSVFIWIFALIGVATVAYSYWNSDKLAIRSMNAYPVTREQVPGLYKIVEELSAKAGKPMPRLYVAPTMTPNAFATGRNPENAAVCCTEGILQLLNEREMRGVLGHELMHVYNRDILTSSIAAAMATVITSVAQYLSFAGIFGGGNRDNNGGNVIGTLALAFLAPIATSVIQMAISRTREYDADEDGAALTEDPLALASALHKLHNGINTAPLYTEDRKVASTASMMIANPFRGGNFKNMMSTHPPMEDRIARLENQARAMGQF</sequence>
<feature type="transmembrane region" description="Helical" evidence="12">
    <location>
        <begin position="36"/>
        <end position="54"/>
    </location>
</feature>
<keyword evidence="4 12" id="KW-0645">Protease</keyword>
<feature type="transmembrane region" description="Helical" evidence="12">
    <location>
        <begin position="186"/>
        <end position="207"/>
    </location>
</feature>
<keyword evidence="8 12" id="KW-0862">Zinc</keyword>
<dbReference type="HAMAP" id="MF_00188">
    <property type="entry name" value="Pept_M48_protease_HtpX"/>
    <property type="match status" value="1"/>
</dbReference>
<gene>
    <name evidence="12 14" type="primary">htpX</name>
    <name evidence="14" type="ORF">GCM10007359_09520</name>
</gene>
<evidence type="ECO:0000256" key="5">
    <source>
        <dbReference type="ARBA" id="ARBA00022692"/>
    </source>
</evidence>
<dbReference type="GO" id="GO:0006508">
    <property type="term" value="P:proteolysis"/>
    <property type="evidence" value="ECO:0007669"/>
    <property type="project" value="UniProtKB-KW"/>
</dbReference>
<organism evidence="14 15">
    <name type="scientific">Rothia aerolata</name>
    <dbReference type="NCBI Taxonomy" id="1812262"/>
    <lineage>
        <taxon>Bacteria</taxon>
        <taxon>Bacillati</taxon>
        <taxon>Actinomycetota</taxon>
        <taxon>Actinomycetes</taxon>
        <taxon>Micrococcales</taxon>
        <taxon>Micrococcaceae</taxon>
        <taxon>Rothia</taxon>
    </lineage>
</organism>
<dbReference type="Proteomes" id="UP000600171">
    <property type="component" value="Unassembled WGS sequence"/>
</dbReference>
<dbReference type="InterPro" id="IPR022919">
    <property type="entry name" value="Pept_M48_protease_HtpX"/>
</dbReference>
<comment type="cofactor">
    <cofactor evidence="12">
        <name>Zn(2+)</name>
        <dbReference type="ChEBI" id="CHEBI:29105"/>
    </cofactor>
    <text evidence="12">Binds 1 zinc ion per subunit.</text>
</comment>
<evidence type="ECO:0000256" key="11">
    <source>
        <dbReference type="ARBA" id="ARBA00023136"/>
    </source>
</evidence>
<feature type="active site" evidence="12">
    <location>
        <position position="139"/>
    </location>
</feature>
<dbReference type="InterPro" id="IPR001915">
    <property type="entry name" value="Peptidase_M48"/>
</dbReference>
<evidence type="ECO:0000256" key="4">
    <source>
        <dbReference type="ARBA" id="ARBA00022670"/>
    </source>
</evidence>
<comment type="subcellular location">
    <subcellularLocation>
        <location evidence="1 12">Cell membrane</location>
        <topology evidence="1 12">Multi-pass membrane protein</topology>
    </subcellularLocation>
</comment>
<dbReference type="GO" id="GO:0004222">
    <property type="term" value="F:metalloendopeptidase activity"/>
    <property type="evidence" value="ECO:0007669"/>
    <property type="project" value="UniProtKB-UniRule"/>
</dbReference>
<dbReference type="GO" id="GO:0005886">
    <property type="term" value="C:plasma membrane"/>
    <property type="evidence" value="ECO:0007669"/>
    <property type="project" value="UniProtKB-SubCell"/>
</dbReference>
<evidence type="ECO:0000313" key="15">
    <source>
        <dbReference type="Proteomes" id="UP000600171"/>
    </source>
</evidence>
<feature type="domain" description="Peptidase M48" evidence="13">
    <location>
        <begin position="77"/>
        <end position="288"/>
    </location>
</feature>
<dbReference type="NCBIfam" id="NF002839">
    <property type="entry name" value="PRK03072.1"/>
    <property type="match status" value="1"/>
</dbReference>
<evidence type="ECO:0000256" key="2">
    <source>
        <dbReference type="ARBA" id="ARBA00009779"/>
    </source>
</evidence>
<evidence type="ECO:0000256" key="10">
    <source>
        <dbReference type="ARBA" id="ARBA00023049"/>
    </source>
</evidence>
<keyword evidence="11 12" id="KW-0472">Membrane</keyword>
<dbReference type="EC" id="3.4.24.-" evidence="12"/>
<evidence type="ECO:0000256" key="8">
    <source>
        <dbReference type="ARBA" id="ARBA00022833"/>
    </source>
</evidence>
<name>A0A917IR64_9MICC</name>
<feature type="binding site" evidence="12">
    <location>
        <position position="212"/>
    </location>
    <ligand>
        <name>Zn(2+)</name>
        <dbReference type="ChEBI" id="CHEBI:29105"/>
        <note>catalytic</note>
    </ligand>
</feature>
<dbReference type="InterPro" id="IPR050083">
    <property type="entry name" value="HtpX_protease"/>
</dbReference>
<evidence type="ECO:0000256" key="7">
    <source>
        <dbReference type="ARBA" id="ARBA00022801"/>
    </source>
</evidence>
<evidence type="ECO:0000259" key="13">
    <source>
        <dbReference type="Pfam" id="PF01435"/>
    </source>
</evidence>
<dbReference type="EMBL" id="BMDC01000001">
    <property type="protein sequence ID" value="GGH60884.1"/>
    <property type="molecule type" value="Genomic_DNA"/>
</dbReference>
<keyword evidence="9 12" id="KW-1133">Transmembrane helix</keyword>
<keyword evidence="3 12" id="KW-1003">Cell membrane</keyword>
<evidence type="ECO:0000256" key="9">
    <source>
        <dbReference type="ARBA" id="ARBA00022989"/>
    </source>
</evidence>
<dbReference type="AlphaFoldDB" id="A0A917IR64"/>
<reference evidence="14 15" key="1">
    <citation type="journal article" date="2014" name="Int. J. Syst. Evol. Microbiol.">
        <title>Complete genome sequence of Corynebacterium casei LMG S-19264T (=DSM 44701T), isolated from a smear-ripened cheese.</title>
        <authorList>
            <consortium name="US DOE Joint Genome Institute (JGI-PGF)"/>
            <person name="Walter F."/>
            <person name="Albersmeier A."/>
            <person name="Kalinowski J."/>
            <person name="Ruckert C."/>
        </authorList>
    </citation>
    <scope>NUCLEOTIDE SEQUENCE [LARGE SCALE GENOMIC DNA]</scope>
    <source>
        <strain evidence="14 15">CCM 8669</strain>
    </source>
</reference>
<protein>
    <recommendedName>
        <fullName evidence="12">Protease HtpX homolog</fullName>
        <ecNumber evidence="12">3.4.24.-</ecNumber>
    </recommendedName>
</protein>
<comment type="caution">
    <text evidence="14">The sequence shown here is derived from an EMBL/GenBank/DDBJ whole genome shotgun (WGS) entry which is preliminary data.</text>
</comment>
<comment type="similarity">
    <text evidence="2 12">Belongs to the peptidase M48B family.</text>
</comment>
<evidence type="ECO:0000256" key="12">
    <source>
        <dbReference type="HAMAP-Rule" id="MF_00188"/>
    </source>
</evidence>
<evidence type="ECO:0000256" key="3">
    <source>
        <dbReference type="ARBA" id="ARBA00022475"/>
    </source>
</evidence>
<feature type="transmembrane region" description="Helical" evidence="12">
    <location>
        <begin position="148"/>
        <end position="174"/>
    </location>
</feature>
<evidence type="ECO:0000256" key="6">
    <source>
        <dbReference type="ARBA" id="ARBA00022723"/>
    </source>
</evidence>
<keyword evidence="15" id="KW-1185">Reference proteome</keyword>
<keyword evidence="7 12" id="KW-0378">Hydrolase</keyword>
<evidence type="ECO:0000256" key="1">
    <source>
        <dbReference type="ARBA" id="ARBA00004651"/>
    </source>
</evidence>
<feature type="binding site" evidence="12">
    <location>
        <position position="138"/>
    </location>
    <ligand>
        <name>Zn(2+)</name>
        <dbReference type="ChEBI" id="CHEBI:29105"/>
        <note>catalytic</note>
    </ligand>
</feature>
<proteinExistence type="inferred from homology"/>
<keyword evidence="6 12" id="KW-0479">Metal-binding</keyword>
<dbReference type="PANTHER" id="PTHR43221">
    <property type="entry name" value="PROTEASE HTPX"/>
    <property type="match status" value="1"/>
</dbReference>
<dbReference type="PANTHER" id="PTHR43221:SF1">
    <property type="entry name" value="PROTEASE HTPX"/>
    <property type="match status" value="1"/>
</dbReference>
<accession>A0A917IR64</accession>
<dbReference type="RefSeq" id="WP_188359150.1">
    <property type="nucleotide sequence ID" value="NZ_BMDC01000001.1"/>
</dbReference>